<comment type="caution">
    <text evidence="3">The sequence shown here is derived from an EMBL/GenBank/DDBJ whole genome shotgun (WGS) entry which is preliminary data.</text>
</comment>
<sequence length="183" mass="20217">MQLWLRNKMTKKIFIILIGVLILIAGGFLLVDKFSKPEASNVAASLQLPIKPEAGFIGEKGKSVSLENGEIKLNASIFDDNQARFYNVKMSDGKKIYFFVVKDKNGIYRAAANACAVCFKTYKGFRQEGDMIVCNNCGNRYPIEKIATEKGGCNPGPISPNLEVRNGEIVIEQADLEQASNLF</sequence>
<evidence type="ECO:0000313" key="4">
    <source>
        <dbReference type="Proteomes" id="UP000229675"/>
    </source>
</evidence>
<dbReference type="Proteomes" id="UP000229675">
    <property type="component" value="Unassembled WGS sequence"/>
</dbReference>
<protein>
    <recommendedName>
        <fullName evidence="2">Membrane iron-sulfur containing protein FtrD-like domain-containing protein</fullName>
    </recommendedName>
</protein>
<feature type="domain" description="Membrane iron-sulfur containing protein FtrD-like" evidence="2">
    <location>
        <begin position="79"/>
        <end position="183"/>
    </location>
</feature>
<reference evidence="4" key="1">
    <citation type="submission" date="2017-09" db="EMBL/GenBank/DDBJ databases">
        <title>Depth-based differentiation of microbial function through sediment-hosted aquifers and enrichment of novel symbionts in the deep terrestrial subsurface.</title>
        <authorList>
            <person name="Probst A.J."/>
            <person name="Ladd B."/>
            <person name="Jarett J.K."/>
            <person name="Geller-Mcgrath D.E."/>
            <person name="Sieber C.M.K."/>
            <person name="Emerson J.B."/>
            <person name="Anantharaman K."/>
            <person name="Thomas B.C."/>
            <person name="Malmstrom R."/>
            <person name="Stieglmeier M."/>
            <person name="Klingl A."/>
            <person name="Woyke T."/>
            <person name="Ryan C.M."/>
            <person name="Banfield J.F."/>
        </authorList>
    </citation>
    <scope>NUCLEOTIDE SEQUENCE [LARGE SCALE GENOMIC DNA]</scope>
</reference>
<keyword evidence="1" id="KW-1133">Transmembrane helix</keyword>
<keyword evidence="1" id="KW-0812">Transmembrane</keyword>
<evidence type="ECO:0000256" key="1">
    <source>
        <dbReference type="SAM" id="Phobius"/>
    </source>
</evidence>
<proteinExistence type="predicted"/>
<dbReference type="AlphaFoldDB" id="A0A2H0WX29"/>
<gene>
    <name evidence="3" type="ORF">COT59_01755</name>
</gene>
<dbReference type="EMBL" id="PEZD01000039">
    <property type="protein sequence ID" value="PIS17230.1"/>
    <property type="molecule type" value="Genomic_DNA"/>
</dbReference>
<organism evidence="3 4">
    <name type="scientific">Candidatus Nealsonbacteria bacterium CG09_land_8_20_14_0_10_42_14</name>
    <dbReference type="NCBI Taxonomy" id="1974707"/>
    <lineage>
        <taxon>Bacteria</taxon>
        <taxon>Candidatus Nealsoniibacteriota</taxon>
    </lineage>
</organism>
<dbReference type="InterPro" id="IPR018758">
    <property type="entry name" value="FtrD-like"/>
</dbReference>
<feature type="transmembrane region" description="Helical" evidence="1">
    <location>
        <begin position="12"/>
        <end position="31"/>
    </location>
</feature>
<dbReference type="Pfam" id="PF10080">
    <property type="entry name" value="FtrD-like"/>
    <property type="match status" value="1"/>
</dbReference>
<evidence type="ECO:0000313" key="3">
    <source>
        <dbReference type="EMBL" id="PIS17230.1"/>
    </source>
</evidence>
<name>A0A2H0WX29_9BACT</name>
<keyword evidence="1" id="KW-0472">Membrane</keyword>
<evidence type="ECO:0000259" key="2">
    <source>
        <dbReference type="Pfam" id="PF10080"/>
    </source>
</evidence>
<accession>A0A2H0WX29</accession>